<accession>A0A9P6SQ58</accession>
<protein>
    <submittedName>
        <fullName evidence="2">Uncharacterized protein</fullName>
    </submittedName>
</protein>
<comment type="caution">
    <text evidence="2">The sequence shown here is derived from an EMBL/GenBank/DDBJ whole genome shotgun (WGS) entry which is preliminary data.</text>
</comment>
<dbReference type="OrthoDB" id="379794at2759"/>
<dbReference type="AlphaFoldDB" id="A0A9P6SQ58"/>
<gene>
    <name evidence="2" type="ORF">BGZ65_002010</name>
</gene>
<reference evidence="2" key="1">
    <citation type="journal article" date="2020" name="Fungal Divers.">
        <title>Resolving the Mortierellaceae phylogeny through synthesis of multi-gene phylogenetics and phylogenomics.</title>
        <authorList>
            <person name="Vandepol N."/>
            <person name="Liber J."/>
            <person name="Desiro A."/>
            <person name="Na H."/>
            <person name="Kennedy M."/>
            <person name="Barry K."/>
            <person name="Grigoriev I.V."/>
            <person name="Miller A.N."/>
            <person name="O'Donnell K."/>
            <person name="Stajich J.E."/>
            <person name="Bonito G."/>
        </authorList>
    </citation>
    <scope>NUCLEOTIDE SEQUENCE</scope>
    <source>
        <strain evidence="2">MES-2147</strain>
    </source>
</reference>
<organism evidence="2 3">
    <name type="scientific">Modicella reniformis</name>
    <dbReference type="NCBI Taxonomy" id="1440133"/>
    <lineage>
        <taxon>Eukaryota</taxon>
        <taxon>Fungi</taxon>
        <taxon>Fungi incertae sedis</taxon>
        <taxon>Mucoromycota</taxon>
        <taxon>Mortierellomycotina</taxon>
        <taxon>Mortierellomycetes</taxon>
        <taxon>Mortierellales</taxon>
        <taxon>Mortierellaceae</taxon>
        <taxon>Modicella</taxon>
    </lineage>
</organism>
<evidence type="ECO:0000313" key="2">
    <source>
        <dbReference type="EMBL" id="KAF9987767.1"/>
    </source>
</evidence>
<feature type="non-terminal residue" evidence="2">
    <location>
        <position position="61"/>
    </location>
</feature>
<evidence type="ECO:0000313" key="3">
    <source>
        <dbReference type="Proteomes" id="UP000749646"/>
    </source>
</evidence>
<evidence type="ECO:0000256" key="1">
    <source>
        <dbReference type="SAM" id="MobiDB-lite"/>
    </source>
</evidence>
<sequence length="61" mass="6815">MEIESHCMKQDPPSQPRDSRDISKVSELTIDVYKTLDQPSIGKHDVEDLATLSSGVMVLRS</sequence>
<dbReference type="Proteomes" id="UP000749646">
    <property type="component" value="Unassembled WGS sequence"/>
</dbReference>
<dbReference type="EMBL" id="JAAAHW010003158">
    <property type="protein sequence ID" value="KAF9987767.1"/>
    <property type="molecule type" value="Genomic_DNA"/>
</dbReference>
<proteinExistence type="predicted"/>
<feature type="region of interest" description="Disordered" evidence="1">
    <location>
        <begin position="1"/>
        <end position="23"/>
    </location>
</feature>
<name>A0A9P6SQ58_9FUNG</name>
<keyword evidence="3" id="KW-1185">Reference proteome</keyword>